<feature type="transmembrane region" description="Helical" evidence="12">
    <location>
        <begin position="141"/>
        <end position="159"/>
    </location>
</feature>
<evidence type="ECO:0000256" key="1">
    <source>
        <dbReference type="ARBA" id="ARBA00004141"/>
    </source>
</evidence>
<comment type="similarity">
    <text evidence="2">Belongs to the ATPase A chain family.</text>
</comment>
<evidence type="ECO:0000256" key="4">
    <source>
        <dbReference type="ARBA" id="ARBA00022547"/>
    </source>
</evidence>
<dbReference type="GO" id="GO:0046933">
    <property type="term" value="F:proton-transporting ATP synthase activity, rotational mechanism"/>
    <property type="evidence" value="ECO:0007669"/>
    <property type="project" value="TreeGrafter"/>
</dbReference>
<keyword evidence="9 12" id="KW-0472">Membrane</keyword>
<dbReference type="GO" id="GO:0005743">
    <property type="term" value="C:mitochondrial inner membrane"/>
    <property type="evidence" value="ECO:0007669"/>
    <property type="project" value="UniProtKB-SubCell"/>
</dbReference>
<geneLocation type="mitochondrion" evidence="13"/>
<evidence type="ECO:0000256" key="11">
    <source>
        <dbReference type="RuleBase" id="RU004450"/>
    </source>
</evidence>
<dbReference type="Pfam" id="PF00119">
    <property type="entry name" value="ATP-synt_A"/>
    <property type="match status" value="1"/>
</dbReference>
<feature type="transmembrane region" description="Helical" evidence="12">
    <location>
        <begin position="171"/>
        <end position="191"/>
    </location>
</feature>
<protein>
    <recommendedName>
        <fullName evidence="11">ATP synthase subunit a</fullName>
    </recommendedName>
</protein>
<dbReference type="Gene3D" id="1.20.120.220">
    <property type="entry name" value="ATP synthase, F0 complex, subunit A"/>
    <property type="match status" value="1"/>
</dbReference>
<evidence type="ECO:0000313" key="13">
    <source>
        <dbReference type="EMBL" id="QTD82972.1"/>
    </source>
</evidence>
<evidence type="ECO:0000256" key="5">
    <source>
        <dbReference type="ARBA" id="ARBA00022692"/>
    </source>
</evidence>
<comment type="subcellular location">
    <subcellularLocation>
        <location evidence="1">Membrane</location>
        <topology evidence="1">Multi-pass membrane protein</topology>
    </subcellularLocation>
    <subcellularLocation>
        <location evidence="11">Mitochondrion inner membrane</location>
        <topology evidence="11">Multi-pass membrane protein</topology>
    </subcellularLocation>
</comment>
<evidence type="ECO:0000256" key="10">
    <source>
        <dbReference type="ARBA" id="ARBA00023310"/>
    </source>
</evidence>
<dbReference type="GO" id="GO:0045259">
    <property type="term" value="C:proton-transporting ATP synthase complex"/>
    <property type="evidence" value="ECO:0007669"/>
    <property type="project" value="UniProtKB-KW"/>
</dbReference>
<feature type="transmembrane region" description="Helical" evidence="12">
    <location>
        <begin position="24"/>
        <end position="42"/>
    </location>
</feature>
<keyword evidence="6" id="KW-0375">Hydrogen ion transport</keyword>
<organism evidence="13">
    <name type="scientific">Melinna cristata</name>
    <dbReference type="NCBI Taxonomy" id="222004"/>
    <lineage>
        <taxon>Eukaryota</taxon>
        <taxon>Metazoa</taxon>
        <taxon>Spiralia</taxon>
        <taxon>Lophotrochozoa</taxon>
        <taxon>Annelida</taxon>
        <taxon>Polychaeta</taxon>
        <taxon>Sedentaria</taxon>
        <taxon>Canalipalpata</taxon>
        <taxon>Terebellida</taxon>
        <taxon>Terebelliformia</taxon>
        <taxon>Melinnidae</taxon>
        <taxon>Melinna</taxon>
    </lineage>
</organism>
<keyword evidence="5 12" id="KW-0812">Transmembrane</keyword>
<dbReference type="PANTHER" id="PTHR11410:SF0">
    <property type="entry name" value="ATP SYNTHASE SUBUNIT A"/>
    <property type="match status" value="1"/>
</dbReference>
<keyword evidence="10" id="KW-0066">ATP synthesis</keyword>
<evidence type="ECO:0000256" key="12">
    <source>
        <dbReference type="SAM" id="Phobius"/>
    </source>
</evidence>
<dbReference type="GeneID" id="69231682"/>
<evidence type="ECO:0000256" key="6">
    <source>
        <dbReference type="ARBA" id="ARBA00022781"/>
    </source>
</evidence>
<dbReference type="AlphaFoldDB" id="A0A8A4VNN0"/>
<keyword evidence="3" id="KW-0813">Transport</keyword>
<evidence type="ECO:0000256" key="9">
    <source>
        <dbReference type="ARBA" id="ARBA00023136"/>
    </source>
</evidence>
<gene>
    <name evidence="13" type="primary">atp6</name>
</gene>
<keyword evidence="13" id="KW-0496">Mitochondrion</keyword>
<dbReference type="SUPFAM" id="SSF81336">
    <property type="entry name" value="F1F0 ATP synthase subunit A"/>
    <property type="match status" value="1"/>
</dbReference>
<feature type="transmembrane region" description="Helical" evidence="12">
    <location>
        <begin position="73"/>
        <end position="97"/>
    </location>
</feature>
<dbReference type="InterPro" id="IPR023011">
    <property type="entry name" value="ATP_synth_F0_asu_AS"/>
</dbReference>
<keyword evidence="4" id="KW-0138">CF(0)</keyword>
<dbReference type="InterPro" id="IPR045083">
    <property type="entry name" value="ATP_synth_F0_asu_bact/mt"/>
</dbReference>
<evidence type="ECO:0000256" key="2">
    <source>
        <dbReference type="ARBA" id="ARBA00006810"/>
    </source>
</evidence>
<feature type="transmembrane region" description="Helical" evidence="12">
    <location>
        <begin position="203"/>
        <end position="226"/>
    </location>
</feature>
<accession>A0A8A4VNN0</accession>
<evidence type="ECO:0000256" key="8">
    <source>
        <dbReference type="ARBA" id="ARBA00023065"/>
    </source>
</evidence>
<dbReference type="CDD" id="cd00310">
    <property type="entry name" value="ATP-synt_Fo_a_6"/>
    <property type="match status" value="1"/>
</dbReference>
<proteinExistence type="inferred from homology"/>
<feature type="transmembrane region" description="Helical" evidence="12">
    <location>
        <begin position="109"/>
        <end position="134"/>
    </location>
</feature>
<dbReference type="EMBL" id="MW542504">
    <property type="protein sequence ID" value="QTD82972.1"/>
    <property type="molecule type" value="Genomic_DNA"/>
</dbReference>
<dbReference type="InterPro" id="IPR000568">
    <property type="entry name" value="ATP_synth_F0_asu"/>
</dbReference>
<dbReference type="PRINTS" id="PR00123">
    <property type="entry name" value="ATPASEA"/>
</dbReference>
<dbReference type="PROSITE" id="PS00449">
    <property type="entry name" value="ATPASE_A"/>
    <property type="match status" value="1"/>
</dbReference>
<keyword evidence="7 12" id="KW-1133">Transmembrane helix</keyword>
<dbReference type="NCBIfam" id="TIGR01131">
    <property type="entry name" value="ATP_synt_6_or_A"/>
    <property type="match status" value="1"/>
</dbReference>
<reference evidence="13" key="1">
    <citation type="submission" date="2021-01" db="EMBL/GenBank/DDBJ databases">
        <authorList>
            <person name="Nam S.-E."/>
            <person name="Lee S."/>
            <person name="Rhee J.-S."/>
        </authorList>
    </citation>
    <scope>NUCLEOTIDE SEQUENCE</scope>
</reference>
<evidence type="ECO:0000256" key="3">
    <source>
        <dbReference type="ARBA" id="ARBA00022448"/>
    </source>
</evidence>
<evidence type="ECO:0000256" key="7">
    <source>
        <dbReference type="ARBA" id="ARBA00022989"/>
    </source>
</evidence>
<dbReference type="InterPro" id="IPR035908">
    <property type="entry name" value="F0_ATP_A_sf"/>
</dbReference>
<dbReference type="PANTHER" id="PTHR11410">
    <property type="entry name" value="ATP SYNTHASE SUBUNIT A"/>
    <property type="match status" value="1"/>
</dbReference>
<sequence length="232" mass="25256">MLTDIFSSFDPATSSLHNTFPSPLFWASNFLILLLISASLWMHPSRATQIISFPKDLMSSQVSRTFGTNLKGLTSMLSALFIILISTNLTGLLPYVFSVSSHLFLTLSLALPLWLALIMSSASFSVTTFLAGILPGGAPAWLNPFLVLVETISIAVRPVTLSFRLAANMSAGHIVLTLIGIYATAAIFSSYSSLLMLGFIQVIYILFELGICLIQAYIFCLLLSLYSDDHTT</sequence>
<keyword evidence="8" id="KW-0406">Ion transport</keyword>
<name>A0A8A4VNN0_9ANNE</name>
<dbReference type="RefSeq" id="YP_010236198.1">
    <property type="nucleotide sequence ID" value="NC_059817.1"/>
</dbReference>